<accession>A0A1T2ESX3</accession>
<organism evidence="1 2">
    <name type="scientific">Solemya velum gill symbiont</name>
    <dbReference type="NCBI Taxonomy" id="2340"/>
    <lineage>
        <taxon>Bacteria</taxon>
        <taxon>Pseudomonadati</taxon>
        <taxon>Pseudomonadota</taxon>
        <taxon>Gammaproteobacteria</taxon>
        <taxon>sulfur-oxidizing symbionts</taxon>
    </lineage>
</organism>
<dbReference type="AlphaFoldDB" id="A0A1T2ESX3"/>
<protein>
    <submittedName>
        <fullName evidence="1">Uncharacterized protein</fullName>
    </submittedName>
</protein>
<dbReference type="EMBL" id="MPNX01000014">
    <property type="protein sequence ID" value="OOY34503.1"/>
    <property type="molecule type" value="Genomic_DNA"/>
</dbReference>
<reference evidence="1 2" key="1">
    <citation type="submission" date="2016-11" db="EMBL/GenBank/DDBJ databases">
        <title>Mixed transmission modes and dynamic genome evolution in an obligate animal-bacterial symbiosis.</title>
        <authorList>
            <person name="Russell S.L."/>
            <person name="Corbett-Detig R.B."/>
            <person name="Cavanaugh C.M."/>
        </authorList>
    </citation>
    <scope>NUCLEOTIDE SEQUENCE [LARGE SCALE GENOMIC DNA]</scope>
    <source>
        <strain evidence="1">MA-KB16</strain>
    </source>
</reference>
<gene>
    <name evidence="1" type="ORF">BOV88_09350</name>
</gene>
<name>A0A1T2ESX3_SOVGS</name>
<evidence type="ECO:0000313" key="2">
    <source>
        <dbReference type="Proteomes" id="UP000190962"/>
    </source>
</evidence>
<sequence>MVNAMKSRSSLLGIIIGLFLFSMAVGVQAAGNRLNLGIDGESTDDAHDKWIEIQSMDRVKAPQGAPEGTNIVGNKLQIHKGYSIKRISGVNVQVMKRDGSVTGTVSCDPCAGQGACTLSSSGGKLGCTSTCDKGCVTVIKIPLPKSPAQQLQKMR</sequence>
<dbReference type="Proteomes" id="UP000190962">
    <property type="component" value="Unassembled WGS sequence"/>
</dbReference>
<evidence type="ECO:0000313" key="1">
    <source>
        <dbReference type="EMBL" id="OOY34503.1"/>
    </source>
</evidence>
<comment type="caution">
    <text evidence="1">The sequence shown here is derived from an EMBL/GenBank/DDBJ whole genome shotgun (WGS) entry which is preliminary data.</text>
</comment>
<proteinExistence type="predicted"/>